<dbReference type="Proteomes" id="UP000178943">
    <property type="component" value="Unassembled WGS sequence"/>
</dbReference>
<dbReference type="SUPFAM" id="SSF141371">
    <property type="entry name" value="PilZ domain-like"/>
    <property type="match status" value="1"/>
</dbReference>
<reference evidence="2 3" key="1">
    <citation type="journal article" date="2016" name="Nat. Commun.">
        <title>Thousands of microbial genomes shed light on interconnected biogeochemical processes in an aquifer system.</title>
        <authorList>
            <person name="Anantharaman K."/>
            <person name="Brown C.T."/>
            <person name="Hug L.A."/>
            <person name="Sharon I."/>
            <person name="Castelle C.J."/>
            <person name="Probst A.J."/>
            <person name="Thomas B.C."/>
            <person name="Singh A."/>
            <person name="Wilkins M.J."/>
            <person name="Karaoz U."/>
            <person name="Brodie E.L."/>
            <person name="Williams K.H."/>
            <person name="Hubbard S.S."/>
            <person name="Banfield J.F."/>
        </authorList>
    </citation>
    <scope>NUCLEOTIDE SEQUENCE [LARGE SCALE GENOMIC DNA]</scope>
</reference>
<gene>
    <name evidence="2" type="ORF">A2Y62_02475</name>
</gene>
<dbReference type="Pfam" id="PF07238">
    <property type="entry name" value="PilZ"/>
    <property type="match status" value="1"/>
</dbReference>
<dbReference type="Gene3D" id="2.40.10.220">
    <property type="entry name" value="predicted glycosyltransferase like domains"/>
    <property type="match status" value="1"/>
</dbReference>
<proteinExistence type="predicted"/>
<accession>A0A1F5VJE5</accession>
<comment type="caution">
    <text evidence="2">The sequence shown here is derived from an EMBL/GenBank/DDBJ whole genome shotgun (WGS) entry which is preliminary data.</text>
</comment>
<dbReference type="EMBL" id="MFGW01000170">
    <property type="protein sequence ID" value="OGF63071.1"/>
    <property type="molecule type" value="Genomic_DNA"/>
</dbReference>
<sequence length="136" mass="15905">MVMFSNPIMRKSTRVPLKLKVILQRDNKEIESYTHDISVDGMFVQSVEKIQINTLINCSLFLPEQQEPLSILSRVMYDGIFSYTGKESFYGIGLNFMEITDESRKILKTYLDKQFYQCKNYRIPRKLNQSTDNGNS</sequence>
<dbReference type="InterPro" id="IPR009875">
    <property type="entry name" value="PilZ_domain"/>
</dbReference>
<feature type="domain" description="PilZ" evidence="1">
    <location>
        <begin position="10"/>
        <end position="112"/>
    </location>
</feature>
<name>A0A1F5VJE5_9BACT</name>
<dbReference type="STRING" id="1817863.A2Y62_02475"/>
<dbReference type="GO" id="GO:0035438">
    <property type="term" value="F:cyclic-di-GMP binding"/>
    <property type="evidence" value="ECO:0007669"/>
    <property type="project" value="InterPro"/>
</dbReference>
<evidence type="ECO:0000313" key="2">
    <source>
        <dbReference type="EMBL" id="OGF63071.1"/>
    </source>
</evidence>
<evidence type="ECO:0000259" key="1">
    <source>
        <dbReference type="Pfam" id="PF07238"/>
    </source>
</evidence>
<evidence type="ECO:0000313" key="3">
    <source>
        <dbReference type="Proteomes" id="UP000178943"/>
    </source>
</evidence>
<protein>
    <recommendedName>
        <fullName evidence="1">PilZ domain-containing protein</fullName>
    </recommendedName>
</protein>
<organism evidence="2 3">
    <name type="scientific">Candidatus Fischerbacteria bacterium RBG_13_37_8</name>
    <dbReference type="NCBI Taxonomy" id="1817863"/>
    <lineage>
        <taxon>Bacteria</taxon>
        <taxon>Candidatus Fischeribacteriota</taxon>
    </lineage>
</organism>
<dbReference type="AlphaFoldDB" id="A0A1F5VJE5"/>